<protein>
    <submittedName>
        <fullName evidence="3">4'-phosphopantetheinyl transferase family protein</fullName>
    </submittedName>
</protein>
<accession>A0ABV9HBI8</accession>
<organism evidence="3 4">
    <name type="scientific">Promicromonospora alba</name>
    <dbReference type="NCBI Taxonomy" id="1616110"/>
    <lineage>
        <taxon>Bacteria</taxon>
        <taxon>Bacillati</taxon>
        <taxon>Actinomycetota</taxon>
        <taxon>Actinomycetes</taxon>
        <taxon>Micrococcales</taxon>
        <taxon>Promicromonosporaceae</taxon>
        <taxon>Promicromonospora</taxon>
    </lineage>
</organism>
<comment type="caution">
    <text evidence="3">The sequence shown here is derived from an EMBL/GenBank/DDBJ whole genome shotgun (WGS) entry which is preliminary data.</text>
</comment>
<dbReference type="PANTHER" id="PTHR12215:SF10">
    <property type="entry name" value="L-AMINOADIPATE-SEMIALDEHYDE DEHYDROGENASE-PHOSPHOPANTETHEINYL TRANSFERASE"/>
    <property type="match status" value="1"/>
</dbReference>
<evidence type="ECO:0000313" key="3">
    <source>
        <dbReference type="EMBL" id="MFC4627343.1"/>
    </source>
</evidence>
<evidence type="ECO:0000259" key="2">
    <source>
        <dbReference type="Pfam" id="PF22624"/>
    </source>
</evidence>
<dbReference type="SUPFAM" id="SSF56214">
    <property type="entry name" value="4'-phosphopantetheinyl transferase"/>
    <property type="match status" value="1"/>
</dbReference>
<dbReference type="RefSeq" id="WP_377132393.1">
    <property type="nucleotide sequence ID" value="NZ_JBHSFI010000002.1"/>
</dbReference>
<dbReference type="InterPro" id="IPR055066">
    <property type="entry name" value="AASDHPPT_N"/>
</dbReference>
<dbReference type="Pfam" id="PF22624">
    <property type="entry name" value="AASDHPPT_N"/>
    <property type="match status" value="1"/>
</dbReference>
<gene>
    <name evidence="3" type="ORF">ACFO6V_03800</name>
</gene>
<dbReference type="InterPro" id="IPR037143">
    <property type="entry name" value="4-PPantetheinyl_Trfase_dom_sf"/>
</dbReference>
<dbReference type="InterPro" id="IPR050559">
    <property type="entry name" value="P-Pant_transferase_sf"/>
</dbReference>
<name>A0ABV9HBI8_9MICO</name>
<dbReference type="EMBL" id="JBHSFI010000002">
    <property type="protein sequence ID" value="MFC4627343.1"/>
    <property type="molecule type" value="Genomic_DNA"/>
</dbReference>
<feature type="domain" description="4'-phosphopantetheinyl transferase N-terminal" evidence="2">
    <location>
        <begin position="16"/>
        <end position="103"/>
    </location>
</feature>
<proteinExistence type="predicted"/>
<keyword evidence="4" id="KW-1185">Reference proteome</keyword>
<reference evidence="4" key="1">
    <citation type="journal article" date="2019" name="Int. J. Syst. Evol. Microbiol.">
        <title>The Global Catalogue of Microorganisms (GCM) 10K type strain sequencing project: providing services to taxonomists for standard genome sequencing and annotation.</title>
        <authorList>
            <consortium name="The Broad Institute Genomics Platform"/>
            <consortium name="The Broad Institute Genome Sequencing Center for Infectious Disease"/>
            <person name="Wu L."/>
            <person name="Ma J."/>
        </authorList>
    </citation>
    <scope>NUCLEOTIDE SEQUENCE [LARGE SCALE GENOMIC DNA]</scope>
    <source>
        <strain evidence="4">CCUG 42722</strain>
    </source>
</reference>
<dbReference type="GO" id="GO:0016740">
    <property type="term" value="F:transferase activity"/>
    <property type="evidence" value="ECO:0007669"/>
    <property type="project" value="UniProtKB-KW"/>
</dbReference>
<evidence type="ECO:0000256" key="1">
    <source>
        <dbReference type="ARBA" id="ARBA00022679"/>
    </source>
</evidence>
<keyword evidence="1 3" id="KW-0808">Transferase</keyword>
<dbReference type="Proteomes" id="UP001596011">
    <property type="component" value="Unassembled WGS sequence"/>
</dbReference>
<sequence length="183" mass="18771">MSTEVWWSSLAAADRDLLGLLDAAERARVESLVRSADRGRSLISAAMLRTAVAAHLGIAPADVVVDRTCAECGGPHGAPRIVGRGAEVPSVSVSHSGLLAVVALVPSGPVGVDVQRLADLGDPADGHAWATREALFKAGKPARGDVAISGLRPPLPGYAAVLVSPAGPASAPRITYWPRPIRA</sequence>
<dbReference type="Gene3D" id="3.90.470.20">
    <property type="entry name" value="4'-phosphopantetheinyl transferase domain"/>
    <property type="match status" value="1"/>
</dbReference>
<evidence type="ECO:0000313" key="4">
    <source>
        <dbReference type="Proteomes" id="UP001596011"/>
    </source>
</evidence>
<dbReference type="PANTHER" id="PTHR12215">
    <property type="entry name" value="PHOSPHOPANTETHEINE TRANSFERASE"/>
    <property type="match status" value="1"/>
</dbReference>